<evidence type="ECO:0000256" key="1">
    <source>
        <dbReference type="SAM" id="Phobius"/>
    </source>
</evidence>
<keyword evidence="3" id="KW-1185">Reference proteome</keyword>
<dbReference type="STRING" id="568899.SAMN05192534_106132"/>
<feature type="transmembrane region" description="Helical" evidence="1">
    <location>
        <begin position="98"/>
        <end position="120"/>
    </location>
</feature>
<organism evidence="2 3">
    <name type="scientific">Alteribacillus persepolensis</name>
    <dbReference type="NCBI Taxonomy" id="568899"/>
    <lineage>
        <taxon>Bacteria</taxon>
        <taxon>Bacillati</taxon>
        <taxon>Bacillota</taxon>
        <taxon>Bacilli</taxon>
        <taxon>Bacillales</taxon>
        <taxon>Bacillaceae</taxon>
        <taxon>Alteribacillus</taxon>
    </lineage>
</organism>
<feature type="transmembrane region" description="Helical" evidence="1">
    <location>
        <begin position="127"/>
        <end position="147"/>
    </location>
</feature>
<dbReference type="Proteomes" id="UP000199163">
    <property type="component" value="Unassembled WGS sequence"/>
</dbReference>
<dbReference type="EMBL" id="FNDK01000006">
    <property type="protein sequence ID" value="SDH50667.1"/>
    <property type="molecule type" value="Genomic_DNA"/>
</dbReference>
<dbReference type="Pfam" id="PF11085">
    <property type="entry name" value="YqhR"/>
    <property type="match status" value="1"/>
</dbReference>
<dbReference type="InterPro" id="IPR024563">
    <property type="entry name" value="YqhR"/>
</dbReference>
<sequence length="196" mass="22549">MKKLGKFYHYPFPYSKKNTPVKYKIRKKFKSMKESFHNKAGDLMMEKDWSYHQKVASIGFFGGLFWSCVSYALHYLNFTKYGPAMAMLPWALPEWKNTYLGHLAGIVFIALLSIAVAFLYRFLFQKFYSIWPGIGFGAGLWILVFYLLQPLFPGVGPVNSLDTNTVVTTLCLFVLYGVFIGYSIGYEHHRLGQESA</sequence>
<evidence type="ECO:0000313" key="2">
    <source>
        <dbReference type="EMBL" id="SDH50667.1"/>
    </source>
</evidence>
<keyword evidence="1" id="KW-0472">Membrane</keyword>
<gene>
    <name evidence="2" type="ORF">SAMN05192534_106132</name>
</gene>
<name>A0A1G8CYJ3_9BACI</name>
<proteinExistence type="predicted"/>
<evidence type="ECO:0000313" key="3">
    <source>
        <dbReference type="Proteomes" id="UP000199163"/>
    </source>
</evidence>
<dbReference type="AlphaFoldDB" id="A0A1G8CYJ3"/>
<feature type="transmembrane region" description="Helical" evidence="1">
    <location>
        <begin position="167"/>
        <end position="186"/>
    </location>
</feature>
<reference evidence="2 3" key="1">
    <citation type="submission" date="2016-10" db="EMBL/GenBank/DDBJ databases">
        <authorList>
            <person name="de Groot N.N."/>
        </authorList>
    </citation>
    <scope>NUCLEOTIDE SEQUENCE [LARGE SCALE GENOMIC DNA]</scope>
    <source>
        <strain evidence="2 3">DSM 21632</strain>
    </source>
</reference>
<accession>A0A1G8CYJ3</accession>
<feature type="transmembrane region" description="Helical" evidence="1">
    <location>
        <begin position="55"/>
        <end position="78"/>
    </location>
</feature>
<keyword evidence="1" id="KW-0812">Transmembrane</keyword>
<protein>
    <submittedName>
        <fullName evidence="2">Conserved membrane protein YqhR</fullName>
    </submittedName>
</protein>
<keyword evidence="1" id="KW-1133">Transmembrane helix</keyword>